<dbReference type="Proteomes" id="UP000031364">
    <property type="component" value="Unassembled WGS sequence"/>
</dbReference>
<evidence type="ECO:0000256" key="2">
    <source>
        <dbReference type="ARBA" id="ARBA00006906"/>
    </source>
</evidence>
<comment type="pathway">
    <text evidence="1">Carbohydrate acid metabolism.</text>
</comment>
<protein>
    <submittedName>
        <fullName evidence="6">2-dehydro-3-deoxyphosphogluconate aldolase</fullName>
    </submittedName>
</protein>
<proteinExistence type="inferred from homology"/>
<dbReference type="SUPFAM" id="SSF51569">
    <property type="entry name" value="Aldolase"/>
    <property type="match status" value="1"/>
</dbReference>
<dbReference type="InterPro" id="IPR031338">
    <property type="entry name" value="KDPG/KHG_AS_2"/>
</dbReference>
<dbReference type="PROSITE" id="PS00160">
    <property type="entry name" value="ALDOLASE_KDPG_KHG_2"/>
    <property type="match status" value="1"/>
</dbReference>
<accession>A0ABR4ZJY0</accession>
<dbReference type="CDD" id="cd00452">
    <property type="entry name" value="KDPG_aldolase"/>
    <property type="match status" value="1"/>
</dbReference>
<dbReference type="PANTHER" id="PTHR30246:SF1">
    <property type="entry name" value="2-DEHYDRO-3-DEOXY-6-PHOSPHOGALACTONATE ALDOLASE-RELATED"/>
    <property type="match status" value="1"/>
</dbReference>
<comment type="similarity">
    <text evidence="2">Belongs to the KHG/KDPG aldolase family.</text>
</comment>
<dbReference type="RefSeq" id="WP_052280337.1">
    <property type="nucleotide sequence ID" value="NZ_BDCI01000017.1"/>
</dbReference>
<comment type="subunit">
    <text evidence="3">Homotrimer.</text>
</comment>
<evidence type="ECO:0000256" key="4">
    <source>
        <dbReference type="ARBA" id="ARBA00023239"/>
    </source>
</evidence>
<comment type="caution">
    <text evidence="6">The sequence shown here is derived from an EMBL/GenBank/DDBJ whole genome shotgun (WGS) entry which is preliminary data.</text>
</comment>
<keyword evidence="5" id="KW-0119">Carbohydrate metabolism</keyword>
<evidence type="ECO:0000313" key="6">
    <source>
        <dbReference type="EMBL" id="KIA65519.1"/>
    </source>
</evidence>
<dbReference type="Pfam" id="PF01081">
    <property type="entry name" value="Aldolase"/>
    <property type="match status" value="1"/>
</dbReference>
<dbReference type="PANTHER" id="PTHR30246">
    <property type="entry name" value="2-KETO-3-DEOXY-6-PHOSPHOGLUCONATE ALDOLASE"/>
    <property type="match status" value="1"/>
</dbReference>
<evidence type="ECO:0000256" key="3">
    <source>
        <dbReference type="ARBA" id="ARBA00011233"/>
    </source>
</evidence>
<evidence type="ECO:0000256" key="1">
    <source>
        <dbReference type="ARBA" id="ARBA00004761"/>
    </source>
</evidence>
<organism evidence="6 7">
    <name type="scientific">Nocardia vulneris</name>
    <dbReference type="NCBI Taxonomy" id="1141657"/>
    <lineage>
        <taxon>Bacteria</taxon>
        <taxon>Bacillati</taxon>
        <taxon>Actinomycetota</taxon>
        <taxon>Actinomycetes</taxon>
        <taxon>Mycobacteriales</taxon>
        <taxon>Nocardiaceae</taxon>
        <taxon>Nocardia</taxon>
    </lineage>
</organism>
<dbReference type="InterPro" id="IPR013785">
    <property type="entry name" value="Aldolase_TIM"/>
</dbReference>
<dbReference type="InterPro" id="IPR000887">
    <property type="entry name" value="Aldlse_KDPG_KHG"/>
</dbReference>
<dbReference type="Gene3D" id="3.20.20.70">
    <property type="entry name" value="Aldolase class I"/>
    <property type="match status" value="1"/>
</dbReference>
<sequence>MAEDPLELATPVIAILRAPTAQRFAEVTAVLHESGITAVEFTLTSAGALDAIRACAGFAYRIGAGTVRTAADAARAVEAGAAYLITPIVSEEVIAAGLDLGVPVISGAFTPTEIQRAWTAGSTMVKLFPASSGGPEYLRAVRAPLPEIPLVPTGGVGLDEAQAYLDAGATALGIGSPLIGDACAGGDLDALRERVSVLRAGLS</sequence>
<evidence type="ECO:0000313" key="7">
    <source>
        <dbReference type="Proteomes" id="UP000031364"/>
    </source>
</evidence>
<name>A0ABR4ZJY0_9NOCA</name>
<dbReference type="EMBL" id="JNFP01000007">
    <property type="protein sequence ID" value="KIA65519.1"/>
    <property type="molecule type" value="Genomic_DNA"/>
</dbReference>
<keyword evidence="4" id="KW-0456">Lyase</keyword>
<reference evidence="6 7" key="1">
    <citation type="journal article" date="2014" name="Int. J. Syst. Evol. Microbiol.">
        <title>Nocardia vulneris sp. nov., isolated from wounds of human patients in North America.</title>
        <authorList>
            <person name="Lasker B.A."/>
            <person name="Bell M."/>
            <person name="Klenk H.P."/>
            <person name="Sproer C."/>
            <person name="Schumann C."/>
            <person name="Schumann P."/>
            <person name="Brown J.M."/>
        </authorList>
    </citation>
    <scope>NUCLEOTIDE SEQUENCE [LARGE SCALE GENOMIC DNA]</scope>
    <source>
        <strain evidence="6 7">W9851</strain>
    </source>
</reference>
<keyword evidence="7" id="KW-1185">Reference proteome</keyword>
<evidence type="ECO:0000256" key="5">
    <source>
        <dbReference type="ARBA" id="ARBA00023277"/>
    </source>
</evidence>
<gene>
    <name evidence="6" type="ORF">FG87_07860</name>
</gene>